<dbReference type="InterPro" id="IPR053028">
    <property type="entry name" value="Spo0E-like_phosphatase"/>
</dbReference>
<evidence type="ECO:0000313" key="1">
    <source>
        <dbReference type="EMBL" id="PES34379.1"/>
    </source>
</evidence>
<dbReference type="Gene3D" id="4.10.280.10">
    <property type="entry name" value="Helix-loop-helix DNA-binding domain"/>
    <property type="match status" value="1"/>
</dbReference>
<dbReference type="PANTHER" id="PTHR41263">
    <property type="entry name" value="ASPARTYL-PHOSPHATE PHOSPHATASE YISI"/>
    <property type="match status" value="1"/>
</dbReference>
<dbReference type="GO" id="GO:0046983">
    <property type="term" value="F:protein dimerization activity"/>
    <property type="evidence" value="ECO:0007669"/>
    <property type="project" value="InterPro"/>
</dbReference>
<dbReference type="InterPro" id="IPR018540">
    <property type="entry name" value="Spo0E-like"/>
</dbReference>
<dbReference type="InterPro" id="IPR036638">
    <property type="entry name" value="HLH_DNA-bd_sf"/>
</dbReference>
<dbReference type="RefSeq" id="WP_098240124.1">
    <property type="nucleotide sequence ID" value="NZ_CATKQG010000043.1"/>
</dbReference>
<dbReference type="SUPFAM" id="SSF140500">
    <property type="entry name" value="BAS1536-like"/>
    <property type="match status" value="1"/>
</dbReference>
<name>A0AAE5P3C3_PRIMG</name>
<dbReference type="Proteomes" id="UP000220341">
    <property type="component" value="Unassembled WGS sequence"/>
</dbReference>
<dbReference type="EMBL" id="NTYW01000029">
    <property type="protein sequence ID" value="PES34379.1"/>
    <property type="molecule type" value="Genomic_DNA"/>
</dbReference>
<protein>
    <submittedName>
        <fullName evidence="1">Uncharacterized protein</fullName>
    </submittedName>
</protein>
<dbReference type="PANTHER" id="PTHR41263:SF1">
    <property type="entry name" value="ASPARTYL-PHOSPHATE PHOSPHATASE YISI"/>
    <property type="match status" value="1"/>
</dbReference>
<organism evidence="1 2">
    <name type="scientific">Priestia megaterium</name>
    <name type="common">Bacillus megaterium</name>
    <dbReference type="NCBI Taxonomy" id="1404"/>
    <lineage>
        <taxon>Bacteria</taxon>
        <taxon>Bacillati</taxon>
        <taxon>Bacillota</taxon>
        <taxon>Bacilli</taxon>
        <taxon>Bacillales</taxon>
        <taxon>Bacillaceae</taxon>
        <taxon>Priestia</taxon>
    </lineage>
</organism>
<dbReference type="GO" id="GO:0043937">
    <property type="term" value="P:regulation of sporulation"/>
    <property type="evidence" value="ECO:0007669"/>
    <property type="project" value="InterPro"/>
</dbReference>
<dbReference type="InterPro" id="IPR037208">
    <property type="entry name" value="Spo0E-like_sf"/>
</dbReference>
<proteinExistence type="predicted"/>
<sequence>MSMVVNPVGQVEDLRKCISKKRKELIDLGSNYGLLDEKTIKCSQDLDKLINLHMKSYSGSTNMFLDNGGDLPRMRPSYDTYKVSDFKYEVKTVELARSNIRFCAARLIANSNLATFGVCTVLVLVGNGTKTCFVALQNLRQLTTHS</sequence>
<evidence type="ECO:0000313" key="2">
    <source>
        <dbReference type="Proteomes" id="UP000220341"/>
    </source>
</evidence>
<accession>A0AAE5P3C3</accession>
<dbReference type="AlphaFoldDB" id="A0AAE5P3C3"/>
<dbReference type="Pfam" id="PF09388">
    <property type="entry name" value="SpoOE-like"/>
    <property type="match status" value="1"/>
</dbReference>
<reference evidence="1 2" key="1">
    <citation type="submission" date="2017-09" db="EMBL/GenBank/DDBJ databases">
        <title>Large-scale bioinformatics analysis of Bacillus genomes uncovers conserved roles of natural products in bacterial physiology.</title>
        <authorList>
            <consortium name="Agbiome Team Llc"/>
            <person name="Bleich R.M."/>
            <person name="Kirk G.J."/>
            <person name="Santa Maria K.C."/>
            <person name="Allen S.E."/>
            <person name="Farag S."/>
            <person name="Shank E.A."/>
            <person name="Bowers A."/>
        </authorList>
    </citation>
    <scope>NUCLEOTIDE SEQUENCE [LARGE SCALE GENOMIC DNA]</scope>
    <source>
        <strain evidence="1 2">AFS003013</strain>
    </source>
</reference>
<comment type="caution">
    <text evidence="1">The sequence shown here is derived from an EMBL/GenBank/DDBJ whole genome shotgun (WGS) entry which is preliminary data.</text>
</comment>
<gene>
    <name evidence="1" type="ORF">CN497_20420</name>
</gene>